<sequence length="312" mass="34386">MSVSDLKTPGFLVLVLVGTATILLGTQLPGDSRLMLSLQDSGHFLIFTLLMLALLWPYRNSRKPPVWPMISLVLLFGLLVELVQSLIGRQPSLYDLLMNLLGVAAGGILFFGLIKRAISPGLSLAAAALLALAAFSLPIYWLIVYQARAADFPHLINTESAISSALIKGSRGGVIRRIAVEEDWRIPLELGNKSCLYVSLQEGRWPGVSLFEPSPDWGGYDVLVLAIYSDQAVELPLTLRINDQNHNKLPNDRYNRRFTLHPGINRISVPLEEVEDAPEGREMDLSAISRLMLYTSPDYTGNGFCLLSMALN</sequence>
<dbReference type="SUPFAM" id="SSF49785">
    <property type="entry name" value="Galactose-binding domain-like"/>
    <property type="match status" value="1"/>
</dbReference>
<dbReference type="Gene3D" id="2.60.120.430">
    <property type="entry name" value="Galactose-binding lectin"/>
    <property type="match status" value="1"/>
</dbReference>
<keyword evidence="1" id="KW-0472">Membrane</keyword>
<evidence type="ECO:0000259" key="2">
    <source>
        <dbReference type="Pfam" id="PF04892"/>
    </source>
</evidence>
<feature type="transmembrane region" description="Helical" evidence="1">
    <location>
        <begin position="65"/>
        <end position="87"/>
    </location>
</feature>
<protein>
    <submittedName>
        <fullName evidence="3">VanZ family protein</fullName>
    </submittedName>
</protein>
<feature type="transmembrane region" description="Helical" evidence="1">
    <location>
        <begin position="41"/>
        <end position="58"/>
    </location>
</feature>
<dbReference type="InterPro" id="IPR008979">
    <property type="entry name" value="Galactose-bd-like_sf"/>
</dbReference>
<organism evidence="3 4">
    <name type="scientific">Candidatus Thiodiazotropha taylori</name>
    <dbReference type="NCBI Taxonomy" id="2792791"/>
    <lineage>
        <taxon>Bacteria</taxon>
        <taxon>Pseudomonadati</taxon>
        <taxon>Pseudomonadota</taxon>
        <taxon>Gammaproteobacteria</taxon>
        <taxon>Chromatiales</taxon>
        <taxon>Sedimenticolaceae</taxon>
        <taxon>Candidatus Thiodiazotropha</taxon>
    </lineage>
</organism>
<keyword evidence="1" id="KW-1133">Transmembrane helix</keyword>
<reference evidence="3 4" key="1">
    <citation type="submission" date="2021-05" db="EMBL/GenBank/DDBJ databases">
        <title>Genetic and Functional Diversity in Clade A Lucinid endosymbionts from the Bahamas.</title>
        <authorList>
            <person name="Giani N.M."/>
            <person name="Engel A.S."/>
            <person name="Campbell B.J."/>
        </authorList>
    </citation>
    <scope>NUCLEOTIDE SEQUENCE [LARGE SCALE GENOMIC DNA]</scope>
    <source>
        <strain evidence="3">LUC16012Gg_MoonRockCtena</strain>
    </source>
</reference>
<dbReference type="Proteomes" id="UP000770889">
    <property type="component" value="Unassembled WGS sequence"/>
</dbReference>
<gene>
    <name evidence="3" type="ORF">KME65_13145</name>
</gene>
<dbReference type="InterPro" id="IPR006976">
    <property type="entry name" value="VanZ-like"/>
</dbReference>
<comment type="caution">
    <text evidence="3">The sequence shown here is derived from an EMBL/GenBank/DDBJ whole genome shotgun (WGS) entry which is preliminary data.</text>
</comment>
<dbReference type="Pfam" id="PF04892">
    <property type="entry name" value="VanZ"/>
    <property type="match status" value="1"/>
</dbReference>
<evidence type="ECO:0000313" key="3">
    <source>
        <dbReference type="EMBL" id="MBT2989894.1"/>
    </source>
</evidence>
<evidence type="ECO:0000313" key="4">
    <source>
        <dbReference type="Proteomes" id="UP000770889"/>
    </source>
</evidence>
<feature type="transmembrane region" description="Helical" evidence="1">
    <location>
        <begin position="121"/>
        <end position="143"/>
    </location>
</feature>
<dbReference type="EMBL" id="JAHHGM010000011">
    <property type="protein sequence ID" value="MBT2989894.1"/>
    <property type="molecule type" value="Genomic_DNA"/>
</dbReference>
<name>A0A944M9P3_9GAMM</name>
<accession>A0A944M9P3</accession>
<feature type="transmembrane region" description="Helical" evidence="1">
    <location>
        <begin position="93"/>
        <end position="114"/>
    </location>
</feature>
<dbReference type="AlphaFoldDB" id="A0A944M9P3"/>
<evidence type="ECO:0000256" key="1">
    <source>
        <dbReference type="SAM" id="Phobius"/>
    </source>
</evidence>
<keyword evidence="1" id="KW-0812">Transmembrane</keyword>
<dbReference type="NCBIfam" id="NF037970">
    <property type="entry name" value="vanZ_1"/>
    <property type="match status" value="1"/>
</dbReference>
<proteinExistence type="predicted"/>
<feature type="domain" description="VanZ-like" evidence="2">
    <location>
        <begin position="44"/>
        <end position="111"/>
    </location>
</feature>